<dbReference type="Gene3D" id="1.10.150.120">
    <property type="entry name" value="[2Fe-2S]-binding domain"/>
    <property type="match status" value="1"/>
</dbReference>
<dbReference type="PANTHER" id="PTHR44379">
    <property type="entry name" value="OXIDOREDUCTASE WITH IRON-SULFUR SUBUNIT"/>
    <property type="match status" value="1"/>
</dbReference>
<dbReference type="InterPro" id="IPR012675">
    <property type="entry name" value="Beta-grasp_dom_sf"/>
</dbReference>
<evidence type="ECO:0000256" key="4">
    <source>
        <dbReference type="ARBA" id="ARBA00023004"/>
    </source>
</evidence>
<evidence type="ECO:0000256" key="1">
    <source>
        <dbReference type="ARBA" id="ARBA00022714"/>
    </source>
</evidence>
<keyword evidence="1" id="KW-0001">2Fe-2S</keyword>
<dbReference type="SUPFAM" id="SSF47741">
    <property type="entry name" value="CO dehydrogenase ISP C-domain like"/>
    <property type="match status" value="1"/>
</dbReference>
<dbReference type="InterPro" id="IPR036010">
    <property type="entry name" value="2Fe-2S_ferredoxin-like_sf"/>
</dbReference>
<evidence type="ECO:0000256" key="3">
    <source>
        <dbReference type="ARBA" id="ARBA00023002"/>
    </source>
</evidence>
<sequence length="164" mass="17769">MKRAVKVTVNGKAYAHEVEPRLLLVHYIRDMLGLTGTHVGCDTSNCGACTILINGRAVKSCTLLAVQAEGASIQTVEGLATDGKLHPIQEGFWEEHGLQCGFCTPGMMLTAVDLLQRNPDPTEEQIRMGIEGNLCRCTGYQHIVNSIQHAARKMRGAAGRATPR</sequence>
<dbReference type="FunFam" id="3.10.20.30:FF:000020">
    <property type="entry name" value="Xanthine dehydrogenase iron-sulfur subunit"/>
    <property type="match status" value="1"/>
</dbReference>
<organism evidence="8 9">
    <name type="scientific">Candidatus Segetimicrobium genomatis</name>
    <dbReference type="NCBI Taxonomy" id="2569760"/>
    <lineage>
        <taxon>Bacteria</taxon>
        <taxon>Bacillati</taxon>
        <taxon>Candidatus Sysuimicrobiota</taxon>
        <taxon>Candidatus Sysuimicrobiia</taxon>
        <taxon>Candidatus Sysuimicrobiales</taxon>
        <taxon>Candidatus Segetimicrobiaceae</taxon>
        <taxon>Candidatus Segetimicrobium</taxon>
    </lineage>
</organism>
<dbReference type="InterPro" id="IPR002888">
    <property type="entry name" value="2Fe-2S-bd"/>
</dbReference>
<keyword evidence="3" id="KW-0560">Oxidoreductase</keyword>
<dbReference type="GO" id="GO:0051537">
    <property type="term" value="F:2 iron, 2 sulfur cluster binding"/>
    <property type="evidence" value="ECO:0007669"/>
    <property type="project" value="UniProtKB-KW"/>
</dbReference>
<keyword evidence="4" id="KW-0408">Iron</keyword>
<reference evidence="8 9" key="1">
    <citation type="journal article" date="2019" name="Nat. Microbiol.">
        <title>Mediterranean grassland soil C-N compound turnover is dependent on rainfall and depth, and is mediated by genomically divergent microorganisms.</title>
        <authorList>
            <person name="Diamond S."/>
            <person name="Andeer P.F."/>
            <person name="Li Z."/>
            <person name="Crits-Christoph A."/>
            <person name="Burstein D."/>
            <person name="Anantharaman K."/>
            <person name="Lane K.R."/>
            <person name="Thomas B.C."/>
            <person name="Pan C."/>
            <person name="Northen T.R."/>
            <person name="Banfield J.F."/>
        </authorList>
    </citation>
    <scope>NUCLEOTIDE SEQUENCE [LARGE SCALE GENOMIC DNA]</scope>
    <source>
        <strain evidence="8">NP_6</strain>
    </source>
</reference>
<comment type="caution">
    <text evidence="8">The sequence shown here is derived from an EMBL/GenBank/DDBJ whole genome shotgun (WGS) entry which is preliminary data.</text>
</comment>
<protein>
    <submittedName>
        <fullName evidence="8">(2Fe-2S)-binding protein</fullName>
    </submittedName>
</protein>
<evidence type="ECO:0000256" key="2">
    <source>
        <dbReference type="ARBA" id="ARBA00022723"/>
    </source>
</evidence>
<evidence type="ECO:0000256" key="6">
    <source>
        <dbReference type="ARBA" id="ARBA00060707"/>
    </source>
</evidence>
<evidence type="ECO:0000313" key="9">
    <source>
        <dbReference type="Proteomes" id="UP000318093"/>
    </source>
</evidence>
<dbReference type="Pfam" id="PF00111">
    <property type="entry name" value="Fer2"/>
    <property type="match status" value="1"/>
</dbReference>
<dbReference type="PROSITE" id="PS51085">
    <property type="entry name" value="2FE2S_FER_2"/>
    <property type="match status" value="1"/>
</dbReference>
<dbReference type="PANTHER" id="PTHR44379:SF5">
    <property type="entry name" value="OXIDOREDUCTASE WITH IRON-SULFUR SUBUNIT"/>
    <property type="match status" value="1"/>
</dbReference>
<dbReference type="SUPFAM" id="SSF54292">
    <property type="entry name" value="2Fe-2S ferredoxin-like"/>
    <property type="match status" value="1"/>
</dbReference>
<dbReference type="Proteomes" id="UP000318093">
    <property type="component" value="Unassembled WGS sequence"/>
</dbReference>
<keyword evidence="5" id="KW-0411">Iron-sulfur</keyword>
<proteinExistence type="predicted"/>
<evidence type="ECO:0000256" key="5">
    <source>
        <dbReference type="ARBA" id="ARBA00023014"/>
    </source>
</evidence>
<evidence type="ECO:0000313" key="8">
    <source>
        <dbReference type="EMBL" id="TMI85069.1"/>
    </source>
</evidence>
<dbReference type="AlphaFoldDB" id="A0A537JNI2"/>
<dbReference type="Gene3D" id="3.10.20.30">
    <property type="match status" value="1"/>
</dbReference>
<dbReference type="InterPro" id="IPR036884">
    <property type="entry name" value="2Fe-2S-bd_dom_sf"/>
</dbReference>
<accession>A0A537JNI2</accession>
<gene>
    <name evidence="8" type="ORF">E6H03_01010</name>
</gene>
<dbReference type="GO" id="GO:0016491">
    <property type="term" value="F:oxidoreductase activity"/>
    <property type="evidence" value="ECO:0007669"/>
    <property type="project" value="UniProtKB-KW"/>
</dbReference>
<feature type="domain" description="2Fe-2S ferredoxin-type" evidence="7">
    <location>
        <begin position="3"/>
        <end position="79"/>
    </location>
</feature>
<keyword evidence="2" id="KW-0479">Metal-binding</keyword>
<dbReference type="InterPro" id="IPR051452">
    <property type="entry name" value="Diverse_Oxidoreductases"/>
</dbReference>
<dbReference type="EMBL" id="VBAN01000032">
    <property type="protein sequence ID" value="TMI85069.1"/>
    <property type="molecule type" value="Genomic_DNA"/>
</dbReference>
<dbReference type="Pfam" id="PF01799">
    <property type="entry name" value="Fer2_2"/>
    <property type="match status" value="1"/>
</dbReference>
<dbReference type="GO" id="GO:0046872">
    <property type="term" value="F:metal ion binding"/>
    <property type="evidence" value="ECO:0007669"/>
    <property type="project" value="UniProtKB-KW"/>
</dbReference>
<evidence type="ECO:0000259" key="7">
    <source>
        <dbReference type="PROSITE" id="PS51085"/>
    </source>
</evidence>
<dbReference type="InterPro" id="IPR001041">
    <property type="entry name" value="2Fe-2S_ferredoxin-type"/>
</dbReference>
<dbReference type="FunFam" id="1.10.150.120:FF:000003">
    <property type="entry name" value="Carbon monoxide dehydrogenase, small subunit"/>
    <property type="match status" value="1"/>
</dbReference>
<comment type="pathway">
    <text evidence="6">Alkaloid degradation; nicotine degradation.</text>
</comment>
<name>A0A537JNI2_9BACT</name>